<feature type="compositionally biased region" description="Polar residues" evidence="6">
    <location>
        <begin position="1033"/>
        <end position="1055"/>
    </location>
</feature>
<feature type="compositionally biased region" description="Low complexity" evidence="6">
    <location>
        <begin position="255"/>
        <end position="272"/>
    </location>
</feature>
<dbReference type="Ensembl" id="ENSPMET00000005838.1">
    <property type="protein sequence ID" value="ENSPMEP00000025140.1"/>
    <property type="gene ID" value="ENSPMEG00000008071.1"/>
</dbReference>
<dbReference type="InterPro" id="IPR046926">
    <property type="entry name" value="GREB1_N"/>
</dbReference>
<feature type="region of interest" description="Disordered" evidence="6">
    <location>
        <begin position="54"/>
        <end position="78"/>
    </location>
</feature>
<feature type="domain" description="TET-Associated Glycosyltransferase" evidence="11">
    <location>
        <begin position="1386"/>
        <end position="1598"/>
    </location>
</feature>
<evidence type="ECO:0000313" key="14">
    <source>
        <dbReference type="Proteomes" id="UP000261480"/>
    </source>
</evidence>
<dbReference type="Proteomes" id="UP000261480">
    <property type="component" value="Unplaced"/>
</dbReference>
<feature type="compositionally biased region" description="Low complexity" evidence="6">
    <location>
        <begin position="1056"/>
        <end position="1092"/>
    </location>
</feature>
<dbReference type="PANTHER" id="PTHR15720">
    <property type="entry name" value="GREB1-RELATED"/>
    <property type="match status" value="1"/>
</dbReference>
<feature type="transmembrane region" description="Helical" evidence="7">
    <location>
        <begin position="532"/>
        <end position="550"/>
    </location>
</feature>
<dbReference type="InterPro" id="IPR046927">
    <property type="entry name" value="GREB1-like_C"/>
</dbReference>
<evidence type="ECO:0000259" key="8">
    <source>
        <dbReference type="Pfam" id="PF15782"/>
    </source>
</evidence>
<reference evidence="13" key="2">
    <citation type="submission" date="2025-09" db="UniProtKB">
        <authorList>
            <consortium name="Ensembl"/>
        </authorList>
    </citation>
    <scope>IDENTIFICATION</scope>
</reference>
<evidence type="ECO:0008006" key="15">
    <source>
        <dbReference type="Google" id="ProtNLM"/>
    </source>
</evidence>
<proteinExistence type="inferred from homology"/>
<evidence type="ECO:0000256" key="2">
    <source>
        <dbReference type="ARBA" id="ARBA00009148"/>
    </source>
</evidence>
<sequence>MGNSYAGQLRSARFEEVLHNSIEASLRSNTVVPRPVFSQLYLETEQLFMQDGRTFNDDEEDEDGSESNSPPIPYQMKPPPEGCCTTDGFCQAGKDLRLSSLASENLDVPPGFMPVGVKSPSLPDNLLVCAVDRRFLPDERGRNALLGFSGNCLGCGEKGFRYFTEFSNHINLKLSTQPKKQKHLKYHLYRNNQGMLVKGTPICWRGNGKRWSYCFYKKSRSVFGFFLRPPTNAGPPKKRHKGWSPDSSANTLTESAGKSAQSSSRGSASQLSPPEVSVTVPDQLLHTCRLQPVIFKGHGPLPQLTGNTNDVLISSLLQSCYLSSQTLPRVYQHYGPSPIQPLSAEMQILLTVYYLVQLGTEQVPLIEDLEQIFMRSWRESHLSEIRQFQHLPGLPQHLSLPPQSQQPLTPSQLPWLAQLAASSCGEGVVVLGEDVKSLAQGLLQMFSRLVDGRLENTNYVVIIVTSPGQETQSCVVVTGKHQCRALAESMFSPNEGLKEISHQLHTGAAQELIHFCNSLGQGKSLFCYNVNFIYILYVIILVSIFVLAEYRVEWREVRPIQLAVARKLLSHVCAIADSSTQNLDLGSFNRVSFLILVPPSEVSFRQTVLHLWSSGVLQELGSSEQEFASQREAERYVVKMDQSAQSRIDKLLQEAQSNSYTLYILVHDHAHWDISSTFYSSTDGSLGLVDRLLNSRQVKDATNILILHVTSFPFALQTQCTRISPYNEIHWPSAFSNDVDLYHERTRYFGVSELLESTRSGSSLPLMRYDSSFESMTSTLEERFPKLHSAVIRTTVLVQQYCVALMAASGKISSSHNLHKHTSVETMEIVQSLLTAVQQCPTRHGHMVLLRIPSLALAAWAHRRLSRVRRQLGMEDSFEIILGNPSQALTIGQTFTDQIKIWLKIQDAEWVPHTYLELEALPCILILSGAEPLGESLPRSLKYCDLRVISCSYLQRTTLEQELGLAAYLVKAESRPPHDPGPGSDLIESDPEKLSSTDNEEEEGQENGDSPSQSSQSVQPCPDSKTVDPPPSRITTSPNLQGQSQPASQTNIQSYNQTATQQQPVSQPQNPSKSASSDSSSPRASSPNLSCSWARGLSRPPSVLLPRALYDIITASDSSGLPRCTSFLPHISVAWASSFRPLLSKMMTCTEQSLYYRQWTVPRSYHMDNSNRTEGRTDNFHPRRLLLSGPPQVGKTGAYLHFLGLLSRMLIRLMEVDIYDDEDIHCTEAEGVQYHPPNAPWPNTEVMKTMPFVYTVHDPKYDDISIVYCPGFKPRVDGMNSANKEDVYLRRRTSRIKLSKYAAYNTYHHCEQCHQYLGFNPRYQMYESTLHAFTFTHLLLGEDIQLYFIIPKSKEHYFSFSQPGGQLESMRLPLTSDWSPDCIKSPIFTPTTGRHEHGLFNLYHAMDGASHLHILVVKEYEMAVYKKYWPNHIMLVLPTVFNGAGIGAAHFLIKELSYHNLELERSRRVEGGSPSVDVWPFIILADDSCVMWNAVDNDKLSCPAERAVSLKQVLQHMEACPDLAQYGLCGIRKWNSRGPFSRGHVHDFLLLNVDRSQNVQYDQNRFTCHDVDFTLRLHSAGLLVCRFNNFSVMKKQIAIGGYRAFIIKTKMTDVSTSVGPSQYICAPDSKHLFLASPAQLLLEKYLQHTSQKLFPLSTKNYTHPVLSVDCYLNLGPEVTVCFVSSRPHCINISTAGLLFSGLLLCFPDTFVTSGFLKKFTFLKGATLCVISADRSSLRQTVGRLELEEQWRFRLSDEFQTANAKEDRPLFFLTGKHI</sequence>
<feature type="region of interest" description="Disordered" evidence="6">
    <location>
        <begin position="973"/>
        <end position="1093"/>
    </location>
</feature>
<dbReference type="InterPro" id="IPR048659">
    <property type="entry name" value="GREB1-like_2nd"/>
</dbReference>
<keyword evidence="3 7" id="KW-0812">Transmembrane</keyword>
<organism evidence="13 14">
    <name type="scientific">Poecilia mexicana</name>
    <dbReference type="NCBI Taxonomy" id="48701"/>
    <lineage>
        <taxon>Eukaryota</taxon>
        <taxon>Metazoa</taxon>
        <taxon>Chordata</taxon>
        <taxon>Craniata</taxon>
        <taxon>Vertebrata</taxon>
        <taxon>Euteleostomi</taxon>
        <taxon>Actinopterygii</taxon>
        <taxon>Neopterygii</taxon>
        <taxon>Teleostei</taxon>
        <taxon>Neoteleostei</taxon>
        <taxon>Acanthomorphata</taxon>
        <taxon>Ovalentaria</taxon>
        <taxon>Atherinomorphae</taxon>
        <taxon>Cyprinodontiformes</taxon>
        <taxon>Poeciliidae</taxon>
        <taxon>Poeciliinae</taxon>
        <taxon>Poecilia</taxon>
    </lineage>
</organism>
<dbReference type="InterPro" id="IPR049100">
    <property type="entry name" value="TAGT"/>
</dbReference>
<evidence type="ECO:0000259" key="12">
    <source>
        <dbReference type="Pfam" id="PF20692"/>
    </source>
</evidence>
<dbReference type="InterPro" id="IPR048657">
    <property type="entry name" value="GREB1-like_cpSF2"/>
</dbReference>
<feature type="compositionally biased region" description="Polar residues" evidence="6">
    <location>
        <begin position="245"/>
        <end position="254"/>
    </location>
</feature>
<accession>A0A3B3YDJ8</accession>
<evidence type="ECO:0000259" key="11">
    <source>
        <dbReference type="Pfam" id="PF20691"/>
    </source>
</evidence>
<feature type="domain" description="GREB1 N-terminal" evidence="8">
    <location>
        <begin position="56"/>
        <end position="206"/>
    </location>
</feature>
<evidence type="ECO:0000256" key="4">
    <source>
        <dbReference type="ARBA" id="ARBA00022989"/>
    </source>
</evidence>
<dbReference type="Pfam" id="PF20267">
    <property type="entry name" value="GREB1_C"/>
    <property type="match status" value="1"/>
</dbReference>
<evidence type="ECO:0000259" key="10">
    <source>
        <dbReference type="Pfam" id="PF20688"/>
    </source>
</evidence>
<keyword evidence="4 7" id="KW-1133">Transmembrane helix</keyword>
<keyword evidence="14" id="KW-1185">Reference proteome</keyword>
<reference evidence="13" key="1">
    <citation type="submission" date="2025-08" db="UniProtKB">
        <authorList>
            <consortium name="Ensembl"/>
        </authorList>
    </citation>
    <scope>IDENTIFICATION</scope>
</reference>
<evidence type="ECO:0000256" key="1">
    <source>
        <dbReference type="ARBA" id="ARBA00004167"/>
    </source>
</evidence>
<evidence type="ECO:0000256" key="5">
    <source>
        <dbReference type="ARBA" id="ARBA00023136"/>
    </source>
</evidence>
<evidence type="ECO:0000259" key="9">
    <source>
        <dbReference type="Pfam" id="PF20267"/>
    </source>
</evidence>
<feature type="domain" description="GREB1-like circularly permuted SF2 helicase" evidence="12">
    <location>
        <begin position="556"/>
        <end position="1221"/>
    </location>
</feature>
<dbReference type="Pfam" id="PF20692">
    <property type="entry name" value="cpSF2-GREB1"/>
    <property type="match status" value="1"/>
</dbReference>
<evidence type="ECO:0000313" key="13">
    <source>
        <dbReference type="Ensembl" id="ENSPMEP00000025140.1"/>
    </source>
</evidence>
<keyword evidence="5 7" id="KW-0472">Membrane</keyword>
<name>A0A3B3YDJ8_9TELE</name>
<dbReference type="GO" id="GO:0016020">
    <property type="term" value="C:membrane"/>
    <property type="evidence" value="ECO:0007669"/>
    <property type="project" value="UniProtKB-SubCell"/>
</dbReference>
<feature type="compositionally biased region" description="Low complexity" evidence="6">
    <location>
        <begin position="1007"/>
        <end position="1024"/>
    </location>
</feature>
<evidence type="ECO:0000256" key="7">
    <source>
        <dbReference type="SAM" id="Phobius"/>
    </source>
</evidence>
<dbReference type="InterPro" id="IPR028422">
    <property type="entry name" value="GREB1"/>
</dbReference>
<dbReference type="PANTHER" id="PTHR15720:SF13">
    <property type="entry name" value="PROTEIN GREB1"/>
    <property type="match status" value="1"/>
</dbReference>
<comment type="similarity">
    <text evidence="2">Belongs to the GREB1 family.</text>
</comment>
<protein>
    <recommendedName>
        <fullName evidence="15">Growth regulating estrogen receptor binding 1</fullName>
    </recommendedName>
</protein>
<evidence type="ECO:0000256" key="3">
    <source>
        <dbReference type="ARBA" id="ARBA00022692"/>
    </source>
</evidence>
<dbReference type="Pfam" id="PF15782">
    <property type="entry name" value="GREB1_N"/>
    <property type="match status" value="1"/>
</dbReference>
<feature type="region of interest" description="Disordered" evidence="6">
    <location>
        <begin position="233"/>
        <end position="275"/>
    </location>
</feature>
<dbReference type="Pfam" id="PF20688">
    <property type="entry name" value="GREB1_2nd"/>
    <property type="match status" value="1"/>
</dbReference>
<evidence type="ECO:0000256" key="6">
    <source>
        <dbReference type="SAM" id="MobiDB-lite"/>
    </source>
</evidence>
<comment type="subcellular location">
    <subcellularLocation>
        <location evidence="1">Membrane</location>
        <topology evidence="1">Single-pass membrane protein</topology>
    </subcellularLocation>
</comment>
<dbReference type="Pfam" id="PF20691">
    <property type="entry name" value="TAGT"/>
    <property type="match status" value="1"/>
</dbReference>
<feature type="domain" description="GREB1-like C-terminal" evidence="9">
    <location>
        <begin position="1615"/>
        <end position="1777"/>
    </location>
</feature>
<feature type="domain" description="GREB1-like second" evidence="10">
    <location>
        <begin position="231"/>
        <end position="517"/>
    </location>
</feature>